<keyword evidence="3" id="KW-1185">Reference proteome</keyword>
<feature type="region of interest" description="Disordered" evidence="1">
    <location>
        <begin position="49"/>
        <end position="70"/>
    </location>
</feature>
<gene>
    <name evidence="2" type="primary">PLESTMB000495</name>
    <name evidence="2" type="ORF">PLESTB_001786000</name>
</gene>
<feature type="compositionally biased region" description="Basic and acidic residues" evidence="1">
    <location>
        <begin position="291"/>
        <end position="300"/>
    </location>
</feature>
<feature type="compositionally biased region" description="Basic residues" evidence="1">
    <location>
        <begin position="49"/>
        <end position="59"/>
    </location>
</feature>
<name>A0A9W6C195_9CHLO</name>
<evidence type="ECO:0000256" key="1">
    <source>
        <dbReference type="SAM" id="MobiDB-lite"/>
    </source>
</evidence>
<comment type="caution">
    <text evidence="2">The sequence shown here is derived from an EMBL/GenBank/DDBJ whole genome shotgun (WGS) entry which is preliminary data.</text>
</comment>
<feature type="compositionally biased region" description="Low complexity" evidence="1">
    <location>
        <begin position="321"/>
        <end position="331"/>
    </location>
</feature>
<feature type="region of interest" description="Disordered" evidence="1">
    <location>
        <begin position="95"/>
        <end position="180"/>
    </location>
</feature>
<reference evidence="2 3" key="1">
    <citation type="journal article" date="2023" name="Commun. Biol.">
        <title>Reorganization of the ancestral sex-determining regions during the evolution of trioecy in Pleodorina starrii.</title>
        <authorList>
            <person name="Takahashi K."/>
            <person name="Suzuki S."/>
            <person name="Kawai-Toyooka H."/>
            <person name="Yamamoto K."/>
            <person name="Hamaji T."/>
            <person name="Ootsuki R."/>
            <person name="Yamaguchi H."/>
            <person name="Kawachi M."/>
            <person name="Higashiyama T."/>
            <person name="Nozaki H."/>
        </authorList>
    </citation>
    <scope>NUCLEOTIDE SEQUENCE [LARGE SCALE GENOMIC DNA]</scope>
    <source>
        <strain evidence="2 3">NIES-4479</strain>
    </source>
</reference>
<feature type="region of interest" description="Disordered" evidence="1">
    <location>
        <begin position="264"/>
        <end position="436"/>
    </location>
</feature>
<evidence type="ECO:0000313" key="2">
    <source>
        <dbReference type="EMBL" id="GLC61642.1"/>
    </source>
</evidence>
<protein>
    <submittedName>
        <fullName evidence="2">Uncharacterized protein</fullName>
    </submittedName>
</protein>
<feature type="region of interest" description="Disordered" evidence="1">
    <location>
        <begin position="192"/>
        <end position="211"/>
    </location>
</feature>
<sequence length="436" mass="48381">MKPLEHLTLHKLCCAKKMSVLLRQEEICCTTNKQTPILLYSGLAFRAHPSKSSHPHRSLRPFPRGPSQDKNTTYDILIAIPYMPYSGRPAAAALPIRHSDRRPPPVLQLRPIKTETKTGSDPDRNQPRQTCRRRARLNSPPRQPNPSTLAARRPHIHRHTHRHTHGHTQTRAEDGRVGGRAGECQNVASCAFDSDSPGSRTRRRQPRSLCNAGPNRCRTTVVPCPVKSRARSIACVEQSVCICIVCLEFARRGVWRERSRVRHSAAASPYQPPTALQPSIHRTPVHVCRMQKKEGRESARKTQHRSFCAGASPGLPPPMSPASASSSTTTTEALLRPLPATTQSWETHPPSRPQASPQNPPVAAAFPLPLGNTPARPSPPPPAWASRSVLRRAALHSPLPSPLPSLKQKEHRSIRKEAHRSGRAGFRSWVTEQKHP</sequence>
<accession>A0A9W6C195</accession>
<feature type="compositionally biased region" description="Basic and acidic residues" evidence="1">
    <location>
        <begin position="112"/>
        <end position="126"/>
    </location>
</feature>
<dbReference type="EMBL" id="BRXU01000049">
    <property type="protein sequence ID" value="GLC61642.1"/>
    <property type="molecule type" value="Genomic_DNA"/>
</dbReference>
<organism evidence="2 3">
    <name type="scientific">Pleodorina starrii</name>
    <dbReference type="NCBI Taxonomy" id="330485"/>
    <lineage>
        <taxon>Eukaryota</taxon>
        <taxon>Viridiplantae</taxon>
        <taxon>Chlorophyta</taxon>
        <taxon>core chlorophytes</taxon>
        <taxon>Chlorophyceae</taxon>
        <taxon>CS clade</taxon>
        <taxon>Chlamydomonadales</taxon>
        <taxon>Volvocaceae</taxon>
        <taxon>Pleodorina</taxon>
    </lineage>
</organism>
<evidence type="ECO:0000313" key="3">
    <source>
        <dbReference type="Proteomes" id="UP001165080"/>
    </source>
</evidence>
<dbReference type="AlphaFoldDB" id="A0A9W6C195"/>
<feature type="compositionally biased region" description="Basic residues" evidence="1">
    <location>
        <begin position="152"/>
        <end position="168"/>
    </location>
</feature>
<proteinExistence type="predicted"/>
<dbReference type="Proteomes" id="UP001165080">
    <property type="component" value="Unassembled WGS sequence"/>
</dbReference>